<dbReference type="InterPro" id="IPR008514">
    <property type="entry name" value="T6SS_Hcp"/>
</dbReference>
<dbReference type="SUPFAM" id="SSF141452">
    <property type="entry name" value="Hcp1-like"/>
    <property type="match status" value="1"/>
</dbReference>
<dbReference type="PANTHER" id="PTHR34319">
    <property type="entry name" value="MAJOR EXPORTED PROTEIN"/>
    <property type="match status" value="1"/>
</dbReference>
<reference evidence="1 2" key="1">
    <citation type="submission" date="2023-10" db="EMBL/GenBank/DDBJ databases">
        <title>Psychrosphaera aquimaarina strain SW33 isolated from seawater.</title>
        <authorList>
            <person name="Bayburt H."/>
            <person name="Kim J.M."/>
            <person name="Choi B.J."/>
            <person name="Jeon C.O."/>
        </authorList>
    </citation>
    <scope>NUCLEOTIDE SEQUENCE [LARGE SCALE GENOMIC DNA]</scope>
    <source>
        <strain evidence="1 2">KCTC 52743</strain>
    </source>
</reference>
<proteinExistence type="predicted"/>
<keyword evidence="2" id="KW-1185">Reference proteome</keyword>
<protein>
    <submittedName>
        <fullName evidence="1">Type VI secretion system tube protein TssD</fullName>
    </submittedName>
</protein>
<evidence type="ECO:0000313" key="1">
    <source>
        <dbReference type="EMBL" id="MDU0111676.1"/>
    </source>
</evidence>
<comment type="caution">
    <text evidence="1">The sequence shown here is derived from an EMBL/GenBank/DDBJ whole genome shotgun (WGS) entry which is preliminary data.</text>
</comment>
<dbReference type="Gene3D" id="2.30.110.20">
    <property type="entry name" value="Hcp1-like"/>
    <property type="match status" value="1"/>
</dbReference>
<dbReference type="RefSeq" id="WP_315945579.1">
    <property type="nucleotide sequence ID" value="NZ_JAWCUA010000001.1"/>
</dbReference>
<evidence type="ECO:0000313" key="2">
    <source>
        <dbReference type="Proteomes" id="UP001257914"/>
    </source>
</evidence>
<name>A0ABU3QW64_9GAMM</name>
<dbReference type="EMBL" id="JAWCUA010000001">
    <property type="protein sequence ID" value="MDU0111676.1"/>
    <property type="molecule type" value="Genomic_DNA"/>
</dbReference>
<dbReference type="PANTHER" id="PTHR34319:SF6">
    <property type="entry name" value="MAJOR EXPORTED PROTEIN"/>
    <property type="match status" value="1"/>
</dbReference>
<dbReference type="Pfam" id="PF05638">
    <property type="entry name" value="T6SS_HCP"/>
    <property type="match status" value="1"/>
</dbReference>
<dbReference type="InterPro" id="IPR052947">
    <property type="entry name" value="T6SS_Hcp1_domain"/>
</dbReference>
<dbReference type="InterPro" id="IPR036624">
    <property type="entry name" value="Hcp1-lik_sf"/>
</dbReference>
<accession>A0ABU3QW64</accession>
<gene>
    <name evidence="1" type="primary">tssD</name>
    <name evidence="1" type="ORF">RT723_01345</name>
</gene>
<dbReference type="NCBIfam" id="TIGR03344">
    <property type="entry name" value="VI_effect_Hcp1"/>
    <property type="match status" value="1"/>
</dbReference>
<dbReference type="Proteomes" id="UP001257914">
    <property type="component" value="Unassembled WGS sequence"/>
</dbReference>
<organism evidence="1 2">
    <name type="scientific">Psychrosphaera aquimarina</name>
    <dbReference type="NCBI Taxonomy" id="2044854"/>
    <lineage>
        <taxon>Bacteria</taxon>
        <taxon>Pseudomonadati</taxon>
        <taxon>Pseudomonadota</taxon>
        <taxon>Gammaproteobacteria</taxon>
        <taxon>Alteromonadales</taxon>
        <taxon>Pseudoalteromonadaceae</taxon>
        <taxon>Psychrosphaera</taxon>
    </lineage>
</organism>
<sequence length="162" mass="18104">MTMLGFLSITGTEQGVIQGGSTHDDNLDDIEILKLDHQVEIPSGSKTQLSAGQPIHGGIKINKIIDKSTPKLAQALCTREVLSEVSIAYYQHTQSGTRELAYKIVLKNALITKITSWTPHFFETQEEQYRLMEDVVLSYEKILWSWGSEGDVEYEVSSKGTE</sequence>